<dbReference type="RefSeq" id="WP_394822302.1">
    <property type="nucleotide sequence ID" value="NZ_CP089984.1"/>
</dbReference>
<dbReference type="Proteomes" id="UP001370348">
    <property type="component" value="Chromosome"/>
</dbReference>
<name>A0ABZ2LP43_9BACT</name>
<accession>A0ABZ2LP43</accession>
<reference evidence="2 3" key="1">
    <citation type="submission" date="2021-12" db="EMBL/GenBank/DDBJ databases">
        <title>Discovery of the Pendulisporaceae a myxobacterial family with distinct sporulation behavior and unique specialized metabolism.</title>
        <authorList>
            <person name="Garcia R."/>
            <person name="Popoff A."/>
            <person name="Bader C.D."/>
            <person name="Loehr J."/>
            <person name="Walesch S."/>
            <person name="Walt C."/>
            <person name="Boldt J."/>
            <person name="Bunk B."/>
            <person name="Haeckl F.J.F.P.J."/>
            <person name="Gunesch A.P."/>
            <person name="Birkelbach J."/>
            <person name="Nuebel U."/>
            <person name="Pietschmann T."/>
            <person name="Bach T."/>
            <person name="Mueller R."/>
        </authorList>
    </citation>
    <scope>NUCLEOTIDE SEQUENCE [LARGE SCALE GENOMIC DNA]</scope>
    <source>
        <strain evidence="2 3">MSr11954</strain>
    </source>
</reference>
<gene>
    <name evidence="2" type="ORF">LZC94_33135</name>
</gene>
<sequence length="840" mass="91443">MQGNDFDVEEGNFKKGAFKPIAIGLGALAVLGGAVFAVLAAKGQSEKLGVKEIAAERKHIYVLAKQEAIPKWRAWAARNDVPALQQEAFAELAWAHDPTGLELIIKGLASDDHRVRGTAAQAILEYGSPAADSAKPALLKALQEADSSDKPQISWALATLHEASAFEAVLAEYRLGHLSKVQRLDGVPAFDPELLASMVPLEKLASYAADESESVRQLIATVLSRTGDAKWTSVLIKLVKDPSIEVAREAAVGLGRIGSEDAVGPLLDALSRADKPSRGKFLEALRDGVGAKGLILAIKSVSHDNPEREKAQTRQLFDMMKELSDPRGGDMLVQYIATNPKPHWKTEAALRLAEIGDARAATTLGWRLKQDPLKLYNKVDDPELVRDDNERVVAARMLADLAVLHPDKRNDILSVAEDGAIFWTTDLPQPHANGMRFLAAAGSARGLTLLRKWGDPRDPLPKEGQQDFPPTWATAQSALRYLGMTKDPSSWGILERQLNRKPPKIDTTMDALMQGGLAVLGMTLRGLGVGASDGFAEWGDARAYSLLTKYIENSENNEQSRLEACFALSWVATDDQLGEVVKKVHDFNKPDPKSSLIRACYLETLVHRPVPAATRGLVPLLNPDMSMEVRHQAARAIGFGGVAPEVAKQLEAKLGDPNTRSDAVLALLIGGDTETATHAVASYNDVNAEALEEIKDIYNRSFGYWSDKNYEKGDLARWIRNAEACAHVKVNGALQDWPKLILSRALQGVEADNGPHSVTRVNLRVRLIRDARGSDPVKREDAILVLKFMKEKGVLLALRGEPAPLGDLARQAFFEVMNPKATDERIPEAVKAANEKGTAR</sequence>
<proteinExistence type="predicted"/>
<dbReference type="SMART" id="SM00567">
    <property type="entry name" value="EZ_HEAT"/>
    <property type="match status" value="6"/>
</dbReference>
<dbReference type="SUPFAM" id="SSF48371">
    <property type="entry name" value="ARM repeat"/>
    <property type="match status" value="2"/>
</dbReference>
<keyword evidence="1" id="KW-1133">Transmembrane helix</keyword>
<keyword evidence="1" id="KW-0812">Transmembrane</keyword>
<dbReference type="InterPro" id="IPR011989">
    <property type="entry name" value="ARM-like"/>
</dbReference>
<evidence type="ECO:0000256" key="1">
    <source>
        <dbReference type="SAM" id="Phobius"/>
    </source>
</evidence>
<dbReference type="Pfam" id="PF13646">
    <property type="entry name" value="HEAT_2"/>
    <property type="match status" value="2"/>
</dbReference>
<dbReference type="PANTHER" id="PTHR12697:SF5">
    <property type="entry name" value="DEOXYHYPUSINE HYDROXYLASE"/>
    <property type="match status" value="1"/>
</dbReference>
<keyword evidence="1" id="KW-0472">Membrane</keyword>
<protein>
    <submittedName>
        <fullName evidence="2">HEAT repeat domain-containing protein</fullName>
    </submittedName>
</protein>
<dbReference type="InterPro" id="IPR016024">
    <property type="entry name" value="ARM-type_fold"/>
</dbReference>
<dbReference type="InterPro" id="IPR004155">
    <property type="entry name" value="PBS_lyase_HEAT"/>
</dbReference>
<dbReference type="PANTHER" id="PTHR12697">
    <property type="entry name" value="PBS LYASE HEAT-LIKE PROTEIN"/>
    <property type="match status" value="1"/>
</dbReference>
<feature type="transmembrane region" description="Helical" evidence="1">
    <location>
        <begin position="21"/>
        <end position="41"/>
    </location>
</feature>
<dbReference type="Gene3D" id="1.25.10.10">
    <property type="entry name" value="Leucine-rich Repeat Variant"/>
    <property type="match status" value="3"/>
</dbReference>
<evidence type="ECO:0000313" key="3">
    <source>
        <dbReference type="Proteomes" id="UP001370348"/>
    </source>
</evidence>
<keyword evidence="3" id="KW-1185">Reference proteome</keyword>
<organism evidence="2 3">
    <name type="scientific">Pendulispora albinea</name>
    <dbReference type="NCBI Taxonomy" id="2741071"/>
    <lineage>
        <taxon>Bacteria</taxon>
        <taxon>Pseudomonadati</taxon>
        <taxon>Myxococcota</taxon>
        <taxon>Myxococcia</taxon>
        <taxon>Myxococcales</taxon>
        <taxon>Sorangiineae</taxon>
        <taxon>Pendulisporaceae</taxon>
        <taxon>Pendulispora</taxon>
    </lineage>
</organism>
<dbReference type="EMBL" id="CP089984">
    <property type="protein sequence ID" value="WXB12682.1"/>
    <property type="molecule type" value="Genomic_DNA"/>
</dbReference>
<evidence type="ECO:0000313" key="2">
    <source>
        <dbReference type="EMBL" id="WXB12682.1"/>
    </source>
</evidence>